<dbReference type="EMBL" id="VSSS01000037">
    <property type="protein sequence ID" value="TYL92561.1"/>
    <property type="molecule type" value="Genomic_DNA"/>
</dbReference>
<dbReference type="GO" id="GO:0017174">
    <property type="term" value="F:glycine N-methyltransferase activity"/>
    <property type="evidence" value="ECO:0007669"/>
    <property type="project" value="InterPro"/>
</dbReference>
<accession>A0A5D3KCT5</accession>
<proteinExistence type="predicted"/>
<sequence>MLSDFYDDLALVYHLLFEDWDQTIKEQAECLSRLLPSPKQAGPILDCACGIGTQALGLAALNYDISGSDLSALAIRRARSEALARGYDIEFRIDDMRQLSAAPCKHYGAVLCMGNSIPHLESEVEVRQAIENMNKRLTDGGLVMLSIRDYDIALHERQTSTKPSFFSDGVNRRILHHVWDWVDDRSYKFHVYLTLQDDDQWRIHHFVGHYRALRTHELVRLLDQSGFKKIDVLPPNQTGYYQTIVKGVKAEAV</sequence>
<dbReference type="Pfam" id="PF13649">
    <property type="entry name" value="Methyltransf_25"/>
    <property type="match status" value="1"/>
</dbReference>
<dbReference type="RefSeq" id="WP_148774700.1">
    <property type="nucleotide sequence ID" value="NZ_VSSS01000037.1"/>
</dbReference>
<evidence type="ECO:0000256" key="1">
    <source>
        <dbReference type="ARBA" id="ARBA00022603"/>
    </source>
</evidence>
<dbReference type="Proteomes" id="UP000324758">
    <property type="component" value="Unassembled WGS sequence"/>
</dbReference>
<keyword evidence="6" id="KW-1185">Reference proteome</keyword>
<feature type="domain" description="Methyltransferase" evidence="4">
    <location>
        <begin position="44"/>
        <end position="141"/>
    </location>
</feature>
<protein>
    <submittedName>
        <fullName evidence="5">Class I SAM-dependent methyltransferase</fullName>
    </submittedName>
</protein>
<name>A0A5D3KCT5_9BRAD</name>
<dbReference type="GO" id="GO:0046500">
    <property type="term" value="P:S-adenosylmethionine metabolic process"/>
    <property type="evidence" value="ECO:0007669"/>
    <property type="project" value="TreeGrafter"/>
</dbReference>
<keyword evidence="1 5" id="KW-0489">Methyltransferase</keyword>
<dbReference type="InterPro" id="IPR014369">
    <property type="entry name" value="Gly/Sar_N_MeTrfase"/>
</dbReference>
<dbReference type="InterPro" id="IPR041698">
    <property type="entry name" value="Methyltransf_25"/>
</dbReference>
<dbReference type="OrthoDB" id="7856199at2"/>
<keyword evidence="3" id="KW-0949">S-adenosyl-L-methionine</keyword>
<comment type="caution">
    <text evidence="5">The sequence shown here is derived from an EMBL/GenBank/DDBJ whole genome shotgun (WGS) entry which is preliminary data.</text>
</comment>
<dbReference type="SUPFAM" id="SSF53335">
    <property type="entry name" value="S-adenosyl-L-methionine-dependent methyltransferases"/>
    <property type="match status" value="1"/>
</dbReference>
<dbReference type="Gene3D" id="3.40.50.150">
    <property type="entry name" value="Vaccinia Virus protein VP39"/>
    <property type="match status" value="1"/>
</dbReference>
<dbReference type="GO" id="GO:0042802">
    <property type="term" value="F:identical protein binding"/>
    <property type="evidence" value="ECO:0007669"/>
    <property type="project" value="TreeGrafter"/>
</dbReference>
<dbReference type="PANTHER" id="PTHR16458">
    <property type="entry name" value="GLYCINE N-METHYLTRANSFERASE"/>
    <property type="match status" value="1"/>
</dbReference>
<dbReference type="PANTHER" id="PTHR16458:SF2">
    <property type="entry name" value="GLYCINE N-METHYLTRANSFERASE"/>
    <property type="match status" value="1"/>
</dbReference>
<dbReference type="Gene3D" id="2.20.25.110">
    <property type="entry name" value="S-adenosyl-L-methionine-dependent methyltransferases"/>
    <property type="match status" value="1"/>
</dbReference>
<evidence type="ECO:0000313" key="6">
    <source>
        <dbReference type="Proteomes" id="UP000324758"/>
    </source>
</evidence>
<dbReference type="CDD" id="cd02440">
    <property type="entry name" value="AdoMet_MTases"/>
    <property type="match status" value="1"/>
</dbReference>
<evidence type="ECO:0000256" key="3">
    <source>
        <dbReference type="ARBA" id="ARBA00022691"/>
    </source>
</evidence>
<keyword evidence="2 5" id="KW-0808">Transferase</keyword>
<dbReference type="GO" id="GO:0006730">
    <property type="term" value="P:one-carbon metabolic process"/>
    <property type="evidence" value="ECO:0007669"/>
    <property type="project" value="TreeGrafter"/>
</dbReference>
<dbReference type="GO" id="GO:0016594">
    <property type="term" value="F:glycine binding"/>
    <property type="evidence" value="ECO:0007669"/>
    <property type="project" value="TreeGrafter"/>
</dbReference>
<dbReference type="AlphaFoldDB" id="A0A5D3KCT5"/>
<evidence type="ECO:0000259" key="4">
    <source>
        <dbReference type="Pfam" id="PF13649"/>
    </source>
</evidence>
<gene>
    <name evidence="5" type="ORF">FXB40_24230</name>
</gene>
<evidence type="ECO:0000313" key="5">
    <source>
        <dbReference type="EMBL" id="TYL92561.1"/>
    </source>
</evidence>
<dbReference type="InterPro" id="IPR029063">
    <property type="entry name" value="SAM-dependent_MTases_sf"/>
</dbReference>
<dbReference type="GO" id="GO:1904047">
    <property type="term" value="F:S-adenosyl-L-methionine binding"/>
    <property type="evidence" value="ECO:0007669"/>
    <property type="project" value="TreeGrafter"/>
</dbReference>
<organism evidence="5 6">
    <name type="scientific">Bradyrhizobium rifense</name>
    <dbReference type="NCBI Taxonomy" id="515499"/>
    <lineage>
        <taxon>Bacteria</taxon>
        <taxon>Pseudomonadati</taxon>
        <taxon>Pseudomonadota</taxon>
        <taxon>Alphaproteobacteria</taxon>
        <taxon>Hyphomicrobiales</taxon>
        <taxon>Nitrobacteraceae</taxon>
        <taxon>Bradyrhizobium</taxon>
    </lineage>
</organism>
<dbReference type="GO" id="GO:0051289">
    <property type="term" value="P:protein homotetramerization"/>
    <property type="evidence" value="ECO:0007669"/>
    <property type="project" value="TreeGrafter"/>
</dbReference>
<dbReference type="GO" id="GO:0005829">
    <property type="term" value="C:cytosol"/>
    <property type="evidence" value="ECO:0007669"/>
    <property type="project" value="TreeGrafter"/>
</dbReference>
<evidence type="ECO:0000256" key="2">
    <source>
        <dbReference type="ARBA" id="ARBA00022679"/>
    </source>
</evidence>
<dbReference type="GO" id="GO:0006111">
    <property type="term" value="P:regulation of gluconeogenesis"/>
    <property type="evidence" value="ECO:0007669"/>
    <property type="project" value="TreeGrafter"/>
</dbReference>
<dbReference type="GO" id="GO:0032259">
    <property type="term" value="P:methylation"/>
    <property type="evidence" value="ECO:0007669"/>
    <property type="project" value="UniProtKB-KW"/>
</dbReference>
<reference evidence="5 6" key="1">
    <citation type="submission" date="2019-08" db="EMBL/GenBank/DDBJ databases">
        <title>Bradyrhizobium hipponensis sp. nov., a rhizobium isolated from a Lupinus angustifolius root nodule in Tunisia.</title>
        <authorList>
            <person name="Off K."/>
            <person name="Rejili M."/>
            <person name="Mars M."/>
            <person name="Brachmann A."/>
            <person name="Marin M."/>
        </authorList>
    </citation>
    <scope>NUCLEOTIDE SEQUENCE [LARGE SCALE GENOMIC DNA]</scope>
    <source>
        <strain evidence="5 6">CTAW71</strain>
    </source>
</reference>
<dbReference type="GO" id="GO:0046498">
    <property type="term" value="P:S-adenosylhomocysteine metabolic process"/>
    <property type="evidence" value="ECO:0007669"/>
    <property type="project" value="TreeGrafter"/>
</dbReference>
<dbReference type="GO" id="GO:1901052">
    <property type="term" value="P:sarcosine metabolic process"/>
    <property type="evidence" value="ECO:0007669"/>
    <property type="project" value="TreeGrafter"/>
</dbReference>